<proteinExistence type="predicted"/>
<reference evidence="8" key="1">
    <citation type="journal article" date="2019" name="Int. J. Syst. Evol. Microbiol.">
        <title>The Global Catalogue of Microorganisms (GCM) 10K type strain sequencing project: providing services to taxonomists for standard genome sequencing and annotation.</title>
        <authorList>
            <consortium name="The Broad Institute Genomics Platform"/>
            <consortium name="The Broad Institute Genome Sequencing Center for Infectious Disease"/>
            <person name="Wu L."/>
            <person name="Ma J."/>
        </authorList>
    </citation>
    <scope>NUCLEOTIDE SEQUENCE [LARGE SCALE GENOMIC DNA]</scope>
    <source>
        <strain evidence="8">CGMCC 1.16855</strain>
    </source>
</reference>
<dbReference type="InterPro" id="IPR025202">
    <property type="entry name" value="PLD-like_dom"/>
</dbReference>
<gene>
    <name evidence="7" type="ORF">ACFOD3_02840</name>
</gene>
<evidence type="ECO:0000313" key="7">
    <source>
        <dbReference type="EMBL" id="MFC2998811.1"/>
    </source>
</evidence>
<dbReference type="PANTHER" id="PTHR21248:SF12">
    <property type="entry name" value="CARDIOLIPIN SYNTHASE C"/>
    <property type="match status" value="1"/>
</dbReference>
<dbReference type="Proteomes" id="UP001595420">
    <property type="component" value="Unassembled WGS sequence"/>
</dbReference>
<evidence type="ECO:0000256" key="5">
    <source>
        <dbReference type="ARBA" id="ARBA00029594"/>
    </source>
</evidence>
<evidence type="ECO:0000313" key="8">
    <source>
        <dbReference type="Proteomes" id="UP001595420"/>
    </source>
</evidence>
<dbReference type="SMART" id="SM00155">
    <property type="entry name" value="PLDc"/>
    <property type="match status" value="2"/>
</dbReference>
<name>A0ABV7BMD5_9PROT</name>
<comment type="caution">
    <text evidence="7">The sequence shown here is derived from an EMBL/GenBank/DDBJ whole genome shotgun (WGS) entry which is preliminary data.</text>
</comment>
<evidence type="ECO:0000256" key="1">
    <source>
        <dbReference type="ARBA" id="ARBA00003145"/>
    </source>
</evidence>
<evidence type="ECO:0000256" key="3">
    <source>
        <dbReference type="ARBA" id="ARBA00018392"/>
    </source>
</evidence>
<dbReference type="EMBL" id="JBHRSB010000001">
    <property type="protein sequence ID" value="MFC2998811.1"/>
    <property type="molecule type" value="Genomic_DNA"/>
</dbReference>
<dbReference type="CDD" id="cd09113">
    <property type="entry name" value="PLDc_ymdC_like_2"/>
    <property type="match status" value="1"/>
</dbReference>
<accession>A0ABV7BMD5</accession>
<evidence type="ECO:0000256" key="2">
    <source>
        <dbReference type="ARBA" id="ARBA00004613"/>
    </source>
</evidence>
<evidence type="ECO:0000259" key="6">
    <source>
        <dbReference type="PROSITE" id="PS50035"/>
    </source>
</evidence>
<dbReference type="PANTHER" id="PTHR21248">
    <property type="entry name" value="CARDIOLIPIN SYNTHASE"/>
    <property type="match status" value="1"/>
</dbReference>
<comment type="subcellular location">
    <subcellularLocation>
        <location evidence="2">Secreted</location>
    </subcellularLocation>
</comment>
<dbReference type="PROSITE" id="PS50035">
    <property type="entry name" value="PLD"/>
    <property type="match status" value="2"/>
</dbReference>
<dbReference type="CDD" id="cd09111">
    <property type="entry name" value="PLDc_ymdC_like_1"/>
    <property type="match status" value="1"/>
</dbReference>
<keyword evidence="8" id="KW-1185">Reference proteome</keyword>
<sequence>MRESPAMTLAAPEAKGEEAPLVSALDQALAEVLARIGGAEAGAALVPEGLDAFAVRVATARTASRSLDLIYYMWHGDVTGRLLAAEVLAAADRGVRVRLLLDDAYALGRERVLSALDSHPMITVRLFNGTRWRMFGRAGFLLEMLFGGWHLNRRMHNKAWIADGKVAIAGGRNIGDEYFGAKSDEFNFRDLDLVLAGAAVAGTRRVFERYWHNRLARPAAVVCPPADNHRGLPKLRRALAEAAAEPEAVRYLAHLGDFNGAAAPLARGMVAIAPAAVQVVADPPEKAKRGLAARRQARAAGGIAPEIADALRKAQREALLISPYFVPGKAGLALLLDLVARGVKVSVVTNSLAATDVVAVHGGYAHYREPLLRAGVSLFELKPSGEDESTSAFGSRGASLHTKAFVVDDGPIFVGSFNLDPRSAALNTEMGAFVHHPVLARELRAEHDRLADPARSWRLGLEEGRLTWTGAGPQGVLRKLHGEPDASLRRRVLARVLRWLPIESQL</sequence>
<dbReference type="Pfam" id="PF13091">
    <property type="entry name" value="PLDc_2"/>
    <property type="match status" value="2"/>
</dbReference>
<protein>
    <recommendedName>
        <fullName evidence="3">Phospholipase D</fullName>
    </recommendedName>
    <alternativeName>
        <fullName evidence="5">Choline phosphatase</fullName>
    </alternativeName>
</protein>
<dbReference type="InterPro" id="IPR001736">
    <property type="entry name" value="PLipase_D/transphosphatidylase"/>
</dbReference>
<dbReference type="RefSeq" id="WP_216834412.1">
    <property type="nucleotide sequence ID" value="NZ_JAFNJS010000001.1"/>
</dbReference>
<evidence type="ECO:0000256" key="4">
    <source>
        <dbReference type="ARBA" id="ARBA00022525"/>
    </source>
</evidence>
<comment type="function">
    <text evidence="1">Could be a virulence factor.</text>
</comment>
<feature type="domain" description="PLD phosphodiesterase" evidence="6">
    <location>
        <begin position="151"/>
        <end position="178"/>
    </location>
</feature>
<feature type="domain" description="PLD phosphodiesterase" evidence="6">
    <location>
        <begin position="396"/>
        <end position="423"/>
    </location>
</feature>
<keyword evidence="4" id="KW-0964">Secreted</keyword>
<organism evidence="7 8">
    <name type="scientific">Falsiroseomonas tokyonensis</name>
    <dbReference type="NCBI Taxonomy" id="430521"/>
    <lineage>
        <taxon>Bacteria</taxon>
        <taxon>Pseudomonadati</taxon>
        <taxon>Pseudomonadota</taxon>
        <taxon>Alphaproteobacteria</taxon>
        <taxon>Acetobacterales</taxon>
        <taxon>Roseomonadaceae</taxon>
        <taxon>Falsiroseomonas</taxon>
    </lineage>
</organism>